<sequence>MAAPPPVKMLYCSSDVWTGLGLDTWNPTAMINVPWSGSYPWVQAGGNSTTMPNGDVFSVFLDRNVKDPDPAGDAWHKFEDDRPLKSYSHHWDKVFRLADGKWCSSTYVCNHPGQAYVAPPTCDEL</sequence>
<comment type="caution">
    <text evidence="1">The sequence shown here is derived from an EMBL/GenBank/DDBJ whole genome shotgun (WGS) entry which is preliminary data.</text>
</comment>
<accession>A0A395IQC5</accession>
<protein>
    <submittedName>
        <fullName evidence="1">Uncharacterized protein</fullName>
    </submittedName>
</protein>
<name>A0A395IQC5_9HELO</name>
<dbReference type="EMBL" id="QKRW01000024">
    <property type="protein sequence ID" value="RAL62472.1"/>
    <property type="molecule type" value="Genomic_DNA"/>
</dbReference>
<evidence type="ECO:0000313" key="1">
    <source>
        <dbReference type="EMBL" id="RAL62472.1"/>
    </source>
</evidence>
<organism evidence="1 2">
    <name type="scientific">Monilinia fructigena</name>
    <dbReference type="NCBI Taxonomy" id="38457"/>
    <lineage>
        <taxon>Eukaryota</taxon>
        <taxon>Fungi</taxon>
        <taxon>Dikarya</taxon>
        <taxon>Ascomycota</taxon>
        <taxon>Pezizomycotina</taxon>
        <taxon>Leotiomycetes</taxon>
        <taxon>Helotiales</taxon>
        <taxon>Sclerotiniaceae</taxon>
        <taxon>Monilinia</taxon>
    </lineage>
</organism>
<dbReference type="OrthoDB" id="89086at2759"/>
<dbReference type="AlphaFoldDB" id="A0A395IQC5"/>
<dbReference type="Proteomes" id="UP000249056">
    <property type="component" value="Unassembled WGS sequence"/>
</dbReference>
<keyword evidence="2" id="KW-1185">Reference proteome</keyword>
<reference evidence="1 2" key="1">
    <citation type="submission" date="2018-06" db="EMBL/GenBank/DDBJ databases">
        <title>Genome Sequence of the Brown Rot Fungal Pathogen Monilinia fructigena.</title>
        <authorList>
            <person name="Landi L."/>
            <person name="De Miccolis Angelini R.M."/>
            <person name="Pollastro S."/>
            <person name="Abate D."/>
            <person name="Faretra F."/>
            <person name="Romanazzi G."/>
        </authorList>
    </citation>
    <scope>NUCLEOTIDE SEQUENCE [LARGE SCALE GENOMIC DNA]</scope>
    <source>
        <strain evidence="1 2">Mfrg269</strain>
    </source>
</reference>
<gene>
    <name evidence="1" type="ORF">DID88_005038</name>
</gene>
<proteinExistence type="predicted"/>
<evidence type="ECO:0000313" key="2">
    <source>
        <dbReference type="Proteomes" id="UP000249056"/>
    </source>
</evidence>